<accession>A0ACC2TZ84</accession>
<gene>
    <name evidence="1" type="primary">PEX13</name>
    <name evidence="1" type="ORF">DSO57_1032153</name>
</gene>
<evidence type="ECO:0000313" key="1">
    <source>
        <dbReference type="EMBL" id="KAJ9079756.1"/>
    </source>
</evidence>
<reference evidence="1" key="1">
    <citation type="submission" date="2022-04" db="EMBL/GenBank/DDBJ databases">
        <title>Genome of the entomopathogenic fungus Entomophthora muscae.</title>
        <authorList>
            <person name="Elya C."/>
            <person name="Lovett B.R."/>
            <person name="Lee E."/>
            <person name="Macias A.M."/>
            <person name="Hajek A.E."/>
            <person name="De Bivort B.L."/>
            <person name="Kasson M.T."/>
            <person name="De Fine Licht H.H."/>
            <person name="Stajich J.E."/>
        </authorList>
    </citation>
    <scope>NUCLEOTIDE SEQUENCE</scope>
    <source>
        <strain evidence="1">Berkeley</strain>
    </source>
</reference>
<organism evidence="1 2">
    <name type="scientific">Entomophthora muscae</name>
    <dbReference type="NCBI Taxonomy" id="34485"/>
    <lineage>
        <taxon>Eukaryota</taxon>
        <taxon>Fungi</taxon>
        <taxon>Fungi incertae sedis</taxon>
        <taxon>Zoopagomycota</taxon>
        <taxon>Entomophthoromycotina</taxon>
        <taxon>Entomophthoromycetes</taxon>
        <taxon>Entomophthorales</taxon>
        <taxon>Entomophthoraceae</taxon>
        <taxon>Entomophthora</taxon>
    </lineage>
</organism>
<proteinExistence type="predicted"/>
<keyword evidence="2" id="KW-1185">Reference proteome</keyword>
<dbReference type="Proteomes" id="UP001165960">
    <property type="component" value="Unassembled WGS sequence"/>
</dbReference>
<sequence>MPSPPKPWENRGSGSSANLSSGNLASNPISNHSNTDSFPPAPSNNSTVPNPPLPPSNSSMNNGYGSSGYNSYGSGYGSGAGYGSSYGSGYGSSYGSSYGTGYGSSYGSGMGSSMGYGSYGMGMGSYGMSGIGSYGGGYNRYSPYSRYGMNPGMQGIPGGRMGPQDEPTLAAQMAQSTQSTFQILERVVGTFGGVAQMLESTFFATQSSFMAMVGVAEQFGALKHMLSQIFSVFAIYRWVRNFLYRTAGKRPPIDPREISAKEFQQFSEKPSYSFRPFLMFMSLVFGVPYLLHLFMRSVARRLAQQQQDYLKKQSQIMDGANGAQTFEFAQATHRFRGQNSAELVFSKGDLIAILSKGVQTSGSAQPEWWQGRLRDGRVGMFPSNYVEILEKKVDLPNSPSQGQQFNNSYSAPIPPPTMKLTQQITLPPTTCLKASFTWHLYWDFSSQHLSQKLRTFLCFALFH</sequence>
<dbReference type="EMBL" id="QTSX02001659">
    <property type="protein sequence ID" value="KAJ9079756.1"/>
    <property type="molecule type" value="Genomic_DNA"/>
</dbReference>
<evidence type="ECO:0000313" key="2">
    <source>
        <dbReference type="Proteomes" id="UP001165960"/>
    </source>
</evidence>
<comment type="caution">
    <text evidence="1">The sequence shown here is derived from an EMBL/GenBank/DDBJ whole genome shotgun (WGS) entry which is preliminary data.</text>
</comment>
<protein>
    <submittedName>
        <fullName evidence="1">Peroxisomal membrane protein PAS20</fullName>
    </submittedName>
</protein>
<name>A0ACC2TZ84_9FUNG</name>